<dbReference type="PANTHER" id="PTHR43861:SF1">
    <property type="entry name" value="TRANS-ACONITATE 2-METHYLTRANSFERASE"/>
    <property type="match status" value="1"/>
</dbReference>
<evidence type="ECO:0000256" key="1">
    <source>
        <dbReference type="ARBA" id="ARBA00022603"/>
    </source>
</evidence>
<dbReference type="InterPro" id="IPR029063">
    <property type="entry name" value="SAM-dependent_MTases_sf"/>
</dbReference>
<dbReference type="CDD" id="cd02440">
    <property type="entry name" value="AdoMet_MTases"/>
    <property type="match status" value="1"/>
</dbReference>
<keyword evidence="5" id="KW-1185">Reference proteome</keyword>
<dbReference type="Pfam" id="PF13649">
    <property type="entry name" value="Methyltransf_25"/>
    <property type="match status" value="1"/>
</dbReference>
<feature type="domain" description="Methyltransferase" evidence="3">
    <location>
        <begin position="41"/>
        <end position="131"/>
    </location>
</feature>
<dbReference type="EMBL" id="BAAAGE010000009">
    <property type="protein sequence ID" value="GAA0734077.1"/>
    <property type="molecule type" value="Genomic_DNA"/>
</dbReference>
<evidence type="ECO:0000313" key="5">
    <source>
        <dbReference type="Proteomes" id="UP001501758"/>
    </source>
</evidence>
<dbReference type="SUPFAM" id="SSF53335">
    <property type="entry name" value="S-adenosyl-L-methionine-dependent methyltransferases"/>
    <property type="match status" value="1"/>
</dbReference>
<gene>
    <name evidence="4" type="ORF">GCM10009430_48870</name>
</gene>
<dbReference type="Gene3D" id="3.40.50.150">
    <property type="entry name" value="Vaccinia Virus protein VP39"/>
    <property type="match status" value="1"/>
</dbReference>
<evidence type="ECO:0000313" key="4">
    <source>
        <dbReference type="EMBL" id="GAA0734077.1"/>
    </source>
</evidence>
<protein>
    <recommendedName>
        <fullName evidence="3">Methyltransferase domain-containing protein</fullName>
    </recommendedName>
</protein>
<dbReference type="Gene3D" id="2.20.130.10">
    <property type="entry name" value="CAC2371-like domains"/>
    <property type="match status" value="1"/>
</dbReference>
<name>A0ABN1JAS5_9FLAO</name>
<evidence type="ECO:0000256" key="2">
    <source>
        <dbReference type="ARBA" id="ARBA00022679"/>
    </source>
</evidence>
<organism evidence="4 5">
    <name type="scientific">Aquimarina litoralis</name>
    <dbReference type="NCBI Taxonomy" id="584605"/>
    <lineage>
        <taxon>Bacteria</taxon>
        <taxon>Pseudomonadati</taxon>
        <taxon>Bacteroidota</taxon>
        <taxon>Flavobacteriia</taxon>
        <taxon>Flavobacteriales</taxon>
        <taxon>Flavobacteriaceae</taxon>
        <taxon>Aquimarina</taxon>
    </lineage>
</organism>
<dbReference type="InterPro" id="IPR041698">
    <property type="entry name" value="Methyltransf_25"/>
</dbReference>
<comment type="caution">
    <text evidence="4">The sequence shown here is derived from an EMBL/GenBank/DDBJ whole genome shotgun (WGS) entry which is preliminary data.</text>
</comment>
<accession>A0ABN1JAS5</accession>
<evidence type="ECO:0000259" key="3">
    <source>
        <dbReference type="Pfam" id="PF13649"/>
    </source>
</evidence>
<dbReference type="PANTHER" id="PTHR43861">
    <property type="entry name" value="TRANS-ACONITATE 2-METHYLTRANSFERASE-RELATED"/>
    <property type="match status" value="1"/>
</dbReference>
<sequence>MSSLYTDLVEVYEMMYATFIDYQLEYDLYKSFLKKYDKNSILEIGCGTGNLSQRFINDNYDYCGLDFSKEMLKIAKKRNPNASFIHADMRHFSLKKPVESIIMTGRTISYLVKNKDVESTFASIHNNMKKGSIFCFDFIDANEFIPEISNKKAITHEVNHKNITYIRKSKWNPNILNSWCFDWESNFYKKEKNNLLKVGTDHSTVRTFTKDEIELFLILNGFEVIEIIKRASYAFPTYVVVTRKG</sequence>
<proteinExistence type="predicted"/>
<keyword evidence="1" id="KW-0489">Methyltransferase</keyword>
<reference evidence="4 5" key="1">
    <citation type="journal article" date="2019" name="Int. J. Syst. Evol. Microbiol.">
        <title>The Global Catalogue of Microorganisms (GCM) 10K type strain sequencing project: providing services to taxonomists for standard genome sequencing and annotation.</title>
        <authorList>
            <consortium name="The Broad Institute Genomics Platform"/>
            <consortium name="The Broad Institute Genome Sequencing Center for Infectious Disease"/>
            <person name="Wu L."/>
            <person name="Ma J."/>
        </authorList>
    </citation>
    <scope>NUCLEOTIDE SEQUENCE [LARGE SCALE GENOMIC DNA]</scope>
    <source>
        <strain evidence="4 5">JCM 15974</strain>
    </source>
</reference>
<dbReference type="Proteomes" id="UP001501758">
    <property type="component" value="Unassembled WGS sequence"/>
</dbReference>
<keyword evidence="2" id="KW-0808">Transferase</keyword>